<proteinExistence type="predicted"/>
<dbReference type="Proteomes" id="UP000283855">
    <property type="component" value="Unassembled WGS sequence"/>
</dbReference>
<comment type="caution">
    <text evidence="1">The sequence shown here is derived from an EMBL/GenBank/DDBJ whole genome shotgun (WGS) entry which is preliminary data.</text>
</comment>
<protein>
    <submittedName>
        <fullName evidence="1">Uncharacterized protein</fullName>
    </submittedName>
</protein>
<name>A0A413SWL7_9BACT</name>
<accession>A0A413SWL7</accession>
<dbReference type="Gene3D" id="1.10.30.50">
    <property type="match status" value="1"/>
</dbReference>
<evidence type="ECO:0000313" key="2">
    <source>
        <dbReference type="Proteomes" id="UP000283855"/>
    </source>
</evidence>
<organism evidence="1 2">
    <name type="scientific">Phocaeicola coprophilus</name>
    <dbReference type="NCBI Taxonomy" id="387090"/>
    <lineage>
        <taxon>Bacteria</taxon>
        <taxon>Pseudomonadati</taxon>
        <taxon>Bacteroidota</taxon>
        <taxon>Bacteroidia</taxon>
        <taxon>Bacteroidales</taxon>
        <taxon>Bacteroidaceae</taxon>
        <taxon>Phocaeicola</taxon>
    </lineage>
</organism>
<reference evidence="1 2" key="1">
    <citation type="submission" date="2018-08" db="EMBL/GenBank/DDBJ databases">
        <title>A genome reference for cultivated species of the human gut microbiota.</title>
        <authorList>
            <person name="Zou Y."/>
            <person name="Xue W."/>
            <person name="Luo G."/>
        </authorList>
    </citation>
    <scope>NUCLEOTIDE SEQUENCE [LARGE SCALE GENOMIC DNA]</scope>
    <source>
        <strain evidence="1 2">AM42-38</strain>
    </source>
</reference>
<evidence type="ECO:0000313" key="1">
    <source>
        <dbReference type="EMBL" id="RHA73570.1"/>
    </source>
</evidence>
<dbReference type="EMBL" id="QSFT01000034">
    <property type="protein sequence ID" value="RHA73570.1"/>
    <property type="molecule type" value="Genomic_DNA"/>
</dbReference>
<gene>
    <name evidence="1" type="ORF">DW921_12750</name>
</gene>
<sequence>MYRIDTITDNMLEDYFNKYAIKVKNYMIQLLNGKITIPGELGTKNKILIKYKVKKDTPTWHFLNKYAQDANLHKLLCGSWEELLEIISDVESLIPNLEWKKRATKAEYNKKKYQIDGIDTDGSKFIDHFNEIMHWLFVDTMYENELDKLQFIEKLGLKICPYCGRQHINIAKLSGHRASKPNIDHFLPKSLYPFLGISFRNLIPCCYVCNEVANKGNYDPLEPYIGLYNPYVFNDDNVKFKGIFNDKNEMDVNGYDVDIICKPTTLDKGYKEVLKLLIFYQQEKLKIQDIYISFTKATKIYKEFLKDLGIKQEFLDDNIRMIIGHPLDGKASEREFYKFKRDLFLQLVRMYS</sequence>
<dbReference type="AlphaFoldDB" id="A0A413SWL7"/>